<dbReference type="KEGG" id="ptrh:RsTaC01_0098"/>
<gene>
    <name evidence="2" type="ORF">RsTaC01_0098</name>
</gene>
<accession>A0AA48I5D0</accession>
<dbReference type="InterPro" id="IPR007487">
    <property type="entry name" value="ABC_transpt-TYRBP-like"/>
</dbReference>
<proteinExistence type="predicted"/>
<evidence type="ECO:0000313" key="2">
    <source>
        <dbReference type="EMBL" id="BED92394.1"/>
    </source>
</evidence>
<dbReference type="SUPFAM" id="SSF53822">
    <property type="entry name" value="Periplasmic binding protein-like I"/>
    <property type="match status" value="1"/>
</dbReference>
<keyword evidence="1" id="KW-0472">Membrane</keyword>
<sequence>MKSKSKIFIISLIILSVILLIFTFNKKKNNLVKIGLIQIIDHDSLDQSRGGFIDRLAKLGYIDKKNIEIDYQNAQGDISNCNLIANKLVKNSSLILAISTPAAQSVSNLTNEIPILVTAVTDPEKAGLVNKNSKPGKNVTGTSDFVSPEKYMNLIDKLFENKPKIGILYCSSEQNSKDQIDNTLKEAEKLNLQTEIFTVSQATDIQSVVSSMSNKKVEVIYVPNDNLIVSSMPLVYKTATSLNIPIISSEVNSVKNGALATYGIDYYELGKITADQAVEIIEKKNFPENMPIRYIENTKLFLNKNTIEKLNIKIPEELKSQAEVIQ</sequence>
<dbReference type="CDD" id="cd06325">
    <property type="entry name" value="PBP1_ABC_unchar_transporter"/>
    <property type="match status" value="1"/>
</dbReference>
<dbReference type="Proteomes" id="UP001335720">
    <property type="component" value="Chromosome"/>
</dbReference>
<feature type="transmembrane region" description="Helical" evidence="1">
    <location>
        <begin position="7"/>
        <end position="24"/>
    </location>
</feature>
<dbReference type="EMBL" id="AP027925">
    <property type="protein sequence ID" value="BED92394.1"/>
    <property type="molecule type" value="Genomic_DNA"/>
</dbReference>
<evidence type="ECO:0000256" key="1">
    <source>
        <dbReference type="SAM" id="Phobius"/>
    </source>
</evidence>
<reference evidence="2" key="1">
    <citation type="journal article" date="2023" name="ISME J.">
        <title>Emergence of putative energy parasites within Clostridia revealed by genome analysis of a novel endosymbiotic clade.</title>
        <authorList>
            <person name="Takahashi K."/>
            <person name="Kuwahara H."/>
            <person name="Horikawa Y."/>
            <person name="Izawa K."/>
            <person name="Kato D."/>
            <person name="Inagaki T."/>
            <person name="Yuki M."/>
            <person name="Ohkuma M."/>
            <person name="Hongoh Y."/>
        </authorList>
    </citation>
    <scope>NUCLEOTIDE SEQUENCE</scope>
    <source>
        <strain evidence="2">RsTa-C01</strain>
    </source>
</reference>
<protein>
    <submittedName>
        <fullName evidence="2">ABC transporter substrate-binding protein</fullName>
    </submittedName>
</protein>
<dbReference type="PANTHER" id="PTHR35271:SF1">
    <property type="entry name" value="ABC TRANSPORTER, SUBSTRATE-BINDING LIPOPROTEIN"/>
    <property type="match status" value="1"/>
</dbReference>
<name>A0AA48I5D0_9FIRM</name>
<dbReference type="Gene3D" id="3.40.50.2300">
    <property type="match status" value="2"/>
</dbReference>
<keyword evidence="1" id="KW-0812">Transmembrane</keyword>
<keyword evidence="1" id="KW-1133">Transmembrane helix</keyword>
<dbReference type="PANTHER" id="PTHR35271">
    <property type="entry name" value="ABC TRANSPORTER, SUBSTRATE-BINDING LIPOPROTEIN-RELATED"/>
    <property type="match status" value="1"/>
</dbReference>
<dbReference type="InterPro" id="IPR028082">
    <property type="entry name" value="Peripla_BP_I"/>
</dbReference>
<dbReference type="Pfam" id="PF04392">
    <property type="entry name" value="ABC_sub_bind"/>
    <property type="match status" value="1"/>
</dbReference>
<organism evidence="2">
    <name type="scientific">Candidatus Paraimprobicoccus trichonymphae</name>
    <dbReference type="NCBI Taxonomy" id="3033793"/>
    <lineage>
        <taxon>Bacteria</taxon>
        <taxon>Bacillati</taxon>
        <taxon>Bacillota</taxon>
        <taxon>Clostridia</taxon>
        <taxon>Candidatus Paraimprobicoccus</taxon>
    </lineage>
</organism>
<dbReference type="AlphaFoldDB" id="A0AA48I5D0"/>